<evidence type="ECO:0000313" key="2">
    <source>
        <dbReference type="EMBL" id="KAK5061525.1"/>
    </source>
</evidence>
<name>A0AAV9NM91_9EURO</name>
<dbReference type="Gene3D" id="3.10.180.10">
    <property type="entry name" value="2,3-Dihydroxybiphenyl 1,2-Dioxygenase, domain 1"/>
    <property type="match status" value="1"/>
</dbReference>
<dbReference type="Pfam" id="PF00903">
    <property type="entry name" value="Glyoxalase"/>
    <property type="match status" value="1"/>
</dbReference>
<accession>A0AAV9NM91</accession>
<organism evidence="2 3">
    <name type="scientific">Exophiala bonariae</name>
    <dbReference type="NCBI Taxonomy" id="1690606"/>
    <lineage>
        <taxon>Eukaryota</taxon>
        <taxon>Fungi</taxon>
        <taxon>Dikarya</taxon>
        <taxon>Ascomycota</taxon>
        <taxon>Pezizomycotina</taxon>
        <taxon>Eurotiomycetes</taxon>
        <taxon>Chaetothyriomycetidae</taxon>
        <taxon>Chaetothyriales</taxon>
        <taxon>Herpotrichiellaceae</taxon>
        <taxon>Exophiala</taxon>
    </lineage>
</organism>
<comment type="caution">
    <text evidence="2">The sequence shown here is derived from an EMBL/GenBank/DDBJ whole genome shotgun (WGS) entry which is preliminary data.</text>
</comment>
<evidence type="ECO:0000313" key="3">
    <source>
        <dbReference type="Proteomes" id="UP001358417"/>
    </source>
</evidence>
<dbReference type="EMBL" id="JAVRRD010000003">
    <property type="protein sequence ID" value="KAK5061525.1"/>
    <property type="molecule type" value="Genomic_DNA"/>
</dbReference>
<proteinExistence type="predicted"/>
<dbReference type="InterPro" id="IPR037523">
    <property type="entry name" value="VOC_core"/>
</dbReference>
<dbReference type="InterPro" id="IPR029068">
    <property type="entry name" value="Glyas_Bleomycin-R_OHBP_Dase"/>
</dbReference>
<feature type="domain" description="VOC" evidence="1">
    <location>
        <begin position="17"/>
        <end position="134"/>
    </location>
</feature>
<evidence type="ECO:0000259" key="1">
    <source>
        <dbReference type="PROSITE" id="PS51819"/>
    </source>
</evidence>
<dbReference type="AlphaFoldDB" id="A0AAV9NM91"/>
<gene>
    <name evidence="2" type="ORF">LTR84_008069</name>
</gene>
<keyword evidence="3" id="KW-1185">Reference proteome</keyword>
<protein>
    <recommendedName>
        <fullName evidence="1">VOC domain-containing protein</fullName>
    </recommendedName>
</protein>
<dbReference type="InterPro" id="IPR004360">
    <property type="entry name" value="Glyas_Fos-R_dOase_dom"/>
</dbReference>
<dbReference type="GeneID" id="89976234"/>
<dbReference type="RefSeq" id="XP_064710622.1">
    <property type="nucleotide sequence ID" value="XM_064851619.1"/>
</dbReference>
<sequence length="204" mass="22997">MKYDFDAPGAKVLPPAKLAHVVLRTSNFAPMVQFYKTFLSASPAFENDTFCFMSYDEEHHRIGIINIPIVGPKNVLTAGLEHIAFTYDTLDELAMSYLQRKENNIRPVWTTNHGATTSIYYKDPDGNILETQVDNFDTNEETNAFIMSEAYQTNPIGVDFDPEHLVSRLKSGEDHASIKRRTEIGPRSIDTVPREFVGDVHASP</sequence>
<dbReference type="SUPFAM" id="SSF54593">
    <property type="entry name" value="Glyoxalase/Bleomycin resistance protein/Dihydroxybiphenyl dioxygenase"/>
    <property type="match status" value="1"/>
</dbReference>
<dbReference type="Proteomes" id="UP001358417">
    <property type="component" value="Unassembled WGS sequence"/>
</dbReference>
<dbReference type="PROSITE" id="PS51819">
    <property type="entry name" value="VOC"/>
    <property type="match status" value="1"/>
</dbReference>
<reference evidence="2 3" key="1">
    <citation type="submission" date="2023-08" db="EMBL/GenBank/DDBJ databases">
        <title>Black Yeasts Isolated from many extreme environments.</title>
        <authorList>
            <person name="Coleine C."/>
            <person name="Stajich J.E."/>
            <person name="Selbmann L."/>
        </authorList>
    </citation>
    <scope>NUCLEOTIDE SEQUENCE [LARGE SCALE GENOMIC DNA]</scope>
    <source>
        <strain evidence="2 3">CCFEE 5792</strain>
    </source>
</reference>